<dbReference type="Gene3D" id="3.90.79.10">
    <property type="entry name" value="Nucleoside Triphosphate Pyrophosphohydrolase"/>
    <property type="match status" value="1"/>
</dbReference>
<dbReference type="SUPFAM" id="SSF55811">
    <property type="entry name" value="Nudix"/>
    <property type="match status" value="1"/>
</dbReference>
<dbReference type="PANTHER" id="PTHR43046">
    <property type="entry name" value="GDP-MANNOSE MANNOSYL HYDROLASE"/>
    <property type="match status" value="1"/>
</dbReference>
<evidence type="ECO:0000313" key="4">
    <source>
        <dbReference type="EMBL" id="EON31394.1"/>
    </source>
</evidence>
<dbReference type="PROSITE" id="PS51462">
    <property type="entry name" value="NUDIX"/>
    <property type="match status" value="1"/>
</dbReference>
<protein>
    <submittedName>
        <fullName evidence="4">NTP pyrophosphohydrolase including oxidative damage repair enzyme</fullName>
    </submittedName>
</protein>
<accession>R7Y6R1</accession>
<gene>
    <name evidence="4" type="ORF">GTC6_17539</name>
</gene>
<organism evidence="4 5">
    <name type="scientific">Gordonia terrae C-6</name>
    <dbReference type="NCBI Taxonomy" id="1316928"/>
    <lineage>
        <taxon>Bacteria</taxon>
        <taxon>Bacillati</taxon>
        <taxon>Actinomycetota</taxon>
        <taxon>Actinomycetes</taxon>
        <taxon>Mycobacteriales</taxon>
        <taxon>Gordoniaceae</taxon>
        <taxon>Gordonia</taxon>
    </lineage>
</organism>
<dbReference type="Pfam" id="PF00293">
    <property type="entry name" value="NUDIX"/>
    <property type="match status" value="1"/>
</dbReference>
<evidence type="ECO:0000259" key="3">
    <source>
        <dbReference type="PROSITE" id="PS51462"/>
    </source>
</evidence>
<dbReference type="PATRIC" id="fig|1316928.3.peg.3544"/>
<evidence type="ECO:0000256" key="2">
    <source>
        <dbReference type="ARBA" id="ARBA00022801"/>
    </source>
</evidence>
<dbReference type="AlphaFoldDB" id="R7Y6R1"/>
<dbReference type="Proteomes" id="UP000013569">
    <property type="component" value="Unassembled WGS sequence"/>
</dbReference>
<dbReference type="EMBL" id="AQPW01000025">
    <property type="protein sequence ID" value="EON31394.1"/>
    <property type="molecule type" value="Genomic_DNA"/>
</dbReference>
<dbReference type="GO" id="GO:0016787">
    <property type="term" value="F:hydrolase activity"/>
    <property type="evidence" value="ECO:0007669"/>
    <property type="project" value="UniProtKB-KW"/>
</dbReference>
<dbReference type="PANTHER" id="PTHR43046:SF16">
    <property type="entry name" value="ADP-RIBOSE PYROPHOSPHATASE YJHB-RELATED"/>
    <property type="match status" value="1"/>
</dbReference>
<comment type="caution">
    <text evidence="4">The sequence shown here is derived from an EMBL/GenBank/DDBJ whole genome shotgun (WGS) entry which is preliminary data.</text>
</comment>
<dbReference type="InterPro" id="IPR015797">
    <property type="entry name" value="NUDIX_hydrolase-like_dom_sf"/>
</dbReference>
<name>R7Y6R1_9ACTN</name>
<dbReference type="InterPro" id="IPR000086">
    <property type="entry name" value="NUDIX_hydrolase_dom"/>
</dbReference>
<keyword evidence="2 4" id="KW-0378">Hydrolase</keyword>
<comment type="cofactor">
    <cofactor evidence="1">
        <name>Mg(2+)</name>
        <dbReference type="ChEBI" id="CHEBI:18420"/>
    </cofactor>
</comment>
<feature type="domain" description="Nudix hydrolase" evidence="3">
    <location>
        <begin position="44"/>
        <end position="173"/>
    </location>
</feature>
<evidence type="ECO:0000256" key="1">
    <source>
        <dbReference type="ARBA" id="ARBA00001946"/>
    </source>
</evidence>
<proteinExistence type="predicted"/>
<reference evidence="4 5" key="1">
    <citation type="journal article" date="2013" name="Genome Announc.">
        <title>Draft Genome Sequence of a Benzothiophene-Desulfurizing Bacterium, Gordona terrae Strain C-6.</title>
        <authorList>
            <person name="Wang W."/>
            <person name="Ma T."/>
            <person name="Ren Y."/>
            <person name="Li G."/>
        </authorList>
    </citation>
    <scope>NUCLEOTIDE SEQUENCE [LARGE SCALE GENOMIC DNA]</scope>
    <source>
        <strain evidence="4 5">C-6</strain>
    </source>
</reference>
<dbReference type="CDD" id="cd18879">
    <property type="entry name" value="NUDIX_Hydrolase"/>
    <property type="match status" value="1"/>
</dbReference>
<sequence>MCAARNSRSDPHHPAICDLDGQDVGVPIPEFIRDLRAQVGHRELWLSGVSVVVLDDSGRVLLTRRVDNGQWAVVSGVLEPGEEPARAALREVREETAVTAEIVRLTSIDVTPLITYPNGDQTRYLDVCFLARYVDGDARPADDENSDVAWFAPDELPSDLTDTSALRIEKALSGNAEAWFAR</sequence>
<evidence type="ECO:0000313" key="5">
    <source>
        <dbReference type="Proteomes" id="UP000013569"/>
    </source>
</evidence>